<dbReference type="KEGG" id="spri:SPRI_0885"/>
<evidence type="ECO:0000313" key="1">
    <source>
        <dbReference type="EMBL" id="ALC19191.1"/>
    </source>
</evidence>
<gene>
    <name evidence="1" type="ORF">SPRI_0885</name>
</gene>
<reference evidence="1 2" key="1">
    <citation type="submission" date="2015-08" db="EMBL/GenBank/DDBJ databases">
        <title>Genome sequence of the pristinamycin over-producing bacterium Streptomyces pristinaespiralis HCCB10218.</title>
        <authorList>
            <person name="Tian J."/>
            <person name="Yang J."/>
            <person name="Li L."/>
            <person name="Ruan L."/>
            <person name="Wei W."/>
            <person name="Zheng G."/>
            <person name="Wei Z."/>
            <person name="Yang S."/>
            <person name="Ge M."/>
            <person name="Jiang W."/>
            <person name="Lu Y."/>
        </authorList>
    </citation>
    <scope>NUCLEOTIDE SEQUENCE [LARGE SCALE GENOMIC DNA]</scope>
    <source>
        <strain evidence="1 2">HCCB 10218</strain>
    </source>
</reference>
<name>A0A0M4D1A6_STRPR</name>
<dbReference type="OMA" id="LTHVAWL"/>
<dbReference type="AlphaFoldDB" id="A0A0M4D1A6"/>
<evidence type="ECO:0000313" key="2">
    <source>
        <dbReference type="Proteomes" id="UP000060513"/>
    </source>
</evidence>
<sequence>MTGEHPVDSRASTSGDQSPAIGFVSKLFLSVFVGDVVEFADKAKRWGGWNWPPFLLVLSLGSVALLSAPDGPFHQFVWVYTAIGAALALALARLIAPSGGRRARRWRVLVSATAVICAVAGTIGMDHLAEHGEIDVTGRTRITPDTATNGSRLRLVVDSAAERSRLRLTLTITDAARRSQFCGPETTYTAELPGNANTRVEGVRSGQAVEFPLGGLEGEIEARITLLTDEGCRMSLSVADVVLHD</sequence>
<organism evidence="1">
    <name type="scientific">Streptomyces pristinaespiralis</name>
    <dbReference type="NCBI Taxonomy" id="38300"/>
    <lineage>
        <taxon>Bacteria</taxon>
        <taxon>Bacillati</taxon>
        <taxon>Actinomycetota</taxon>
        <taxon>Actinomycetes</taxon>
        <taxon>Kitasatosporales</taxon>
        <taxon>Streptomycetaceae</taxon>
        <taxon>Streptomyces</taxon>
    </lineage>
</organism>
<dbReference type="OrthoDB" id="4150509at2"/>
<dbReference type="EMBL" id="CP011340">
    <property type="protein sequence ID" value="ALC19191.1"/>
    <property type="molecule type" value="Genomic_DNA"/>
</dbReference>
<dbReference type="RefSeq" id="WP_005308681.1">
    <property type="nucleotide sequence ID" value="NZ_CP011340.1"/>
</dbReference>
<dbReference type="GeneID" id="97238037"/>
<accession>A0A0M4D1A6</accession>
<proteinExistence type="predicted"/>
<dbReference type="STRING" id="38300.SPRI_0885"/>
<protein>
    <submittedName>
        <fullName evidence="1">Uncharacterized protein</fullName>
    </submittedName>
</protein>
<dbReference type="Proteomes" id="UP000060513">
    <property type="component" value="Chromosome"/>
</dbReference>
<dbReference type="PATRIC" id="fig|38300.4.peg.950"/>